<keyword evidence="3" id="KW-1185">Reference proteome</keyword>
<sequence>MRILAIDSSSMVATVAVVTDGVLTAEYTINYKKTHSQTLLPMIDEIKKNIDLDMNTVDVIAIAGGPGSYTGLRIGSATAKGFGLALNIPIINIPTMDALAYNLFSSSFVICPIMDARREQVYTGIYKFNGTTMEVIKPQCIMMIRDLVKELNNMSQAVMFNGDGVDAYKDIIEEEMTTEHYYAPASVNRAKASSLASLAEIYYKEGKTETAAEHAPEYLRLSQAERELKEKMERTKDAGNNL</sequence>
<dbReference type="EMBL" id="QSFD01000003">
    <property type="protein sequence ID" value="RHA19643.1"/>
    <property type="molecule type" value="Genomic_DNA"/>
</dbReference>
<keyword evidence="2" id="KW-0808">Transferase</keyword>
<dbReference type="CDD" id="cd24032">
    <property type="entry name" value="ASKHA_NBD_TsaB"/>
    <property type="match status" value="1"/>
</dbReference>
<reference evidence="2 3" key="1">
    <citation type="submission" date="2018-08" db="EMBL/GenBank/DDBJ databases">
        <title>A genome reference for cultivated species of the human gut microbiota.</title>
        <authorList>
            <person name="Zou Y."/>
            <person name="Xue W."/>
            <person name="Luo G."/>
        </authorList>
    </citation>
    <scope>NUCLEOTIDE SEQUENCE [LARGE SCALE GENOMIC DNA]</scope>
    <source>
        <strain evidence="2 3">AM44-11BH</strain>
    </source>
</reference>
<name>A0A413RB10_9FIRM</name>
<dbReference type="InterPro" id="IPR022496">
    <property type="entry name" value="T6A_TsaB"/>
</dbReference>
<dbReference type="PANTHER" id="PTHR11735:SF11">
    <property type="entry name" value="TRNA THREONYLCARBAMOYLADENOSINE BIOSYNTHESIS PROTEIN TSAB"/>
    <property type="match status" value="1"/>
</dbReference>
<accession>A0A413RB10</accession>
<dbReference type="InterPro" id="IPR043129">
    <property type="entry name" value="ATPase_NBD"/>
</dbReference>
<dbReference type="PANTHER" id="PTHR11735">
    <property type="entry name" value="TRNA N6-ADENOSINE THREONYLCARBAMOYLTRANSFERASE"/>
    <property type="match status" value="1"/>
</dbReference>
<proteinExistence type="predicted"/>
<dbReference type="Pfam" id="PF00814">
    <property type="entry name" value="TsaD"/>
    <property type="match status" value="1"/>
</dbReference>
<dbReference type="SUPFAM" id="SSF53067">
    <property type="entry name" value="Actin-like ATPase domain"/>
    <property type="match status" value="2"/>
</dbReference>
<dbReference type="Gene3D" id="3.30.420.40">
    <property type="match status" value="2"/>
</dbReference>
<dbReference type="Proteomes" id="UP000284779">
    <property type="component" value="Unassembled WGS sequence"/>
</dbReference>
<evidence type="ECO:0000313" key="3">
    <source>
        <dbReference type="Proteomes" id="UP000284779"/>
    </source>
</evidence>
<organism evidence="2 3">
    <name type="scientific">Eubacterium ventriosum</name>
    <dbReference type="NCBI Taxonomy" id="39496"/>
    <lineage>
        <taxon>Bacteria</taxon>
        <taxon>Bacillati</taxon>
        <taxon>Bacillota</taxon>
        <taxon>Clostridia</taxon>
        <taxon>Eubacteriales</taxon>
        <taxon>Eubacteriaceae</taxon>
        <taxon>Eubacterium</taxon>
    </lineage>
</organism>
<evidence type="ECO:0000313" key="2">
    <source>
        <dbReference type="EMBL" id="RHA19643.1"/>
    </source>
</evidence>
<dbReference type="GO" id="GO:0016740">
    <property type="term" value="F:transferase activity"/>
    <property type="evidence" value="ECO:0007669"/>
    <property type="project" value="UniProtKB-KW"/>
</dbReference>
<protein>
    <submittedName>
        <fullName evidence="2">tRNA (Adenosine(37)-N6)-threonylcarbamoyltransferase complex dimerization subunit type 1 TsaB</fullName>
    </submittedName>
</protein>
<dbReference type="InterPro" id="IPR000905">
    <property type="entry name" value="Gcp-like_dom"/>
</dbReference>
<comment type="caution">
    <text evidence="2">The sequence shown here is derived from an EMBL/GenBank/DDBJ whole genome shotgun (WGS) entry which is preliminary data.</text>
</comment>
<dbReference type="GO" id="GO:0005829">
    <property type="term" value="C:cytosol"/>
    <property type="evidence" value="ECO:0007669"/>
    <property type="project" value="TreeGrafter"/>
</dbReference>
<evidence type="ECO:0000259" key="1">
    <source>
        <dbReference type="Pfam" id="PF00814"/>
    </source>
</evidence>
<dbReference type="GO" id="GO:0002949">
    <property type="term" value="P:tRNA threonylcarbamoyladenosine modification"/>
    <property type="evidence" value="ECO:0007669"/>
    <property type="project" value="InterPro"/>
</dbReference>
<feature type="domain" description="Gcp-like" evidence="1">
    <location>
        <begin position="32"/>
        <end position="226"/>
    </location>
</feature>
<dbReference type="AlphaFoldDB" id="A0A413RB10"/>
<dbReference type="RefSeq" id="WP_117970014.1">
    <property type="nucleotide sequence ID" value="NZ_CAUBDO010000002.1"/>
</dbReference>
<gene>
    <name evidence="2" type="primary">tsaB</name>
    <name evidence="2" type="ORF">DW944_04690</name>
</gene>
<dbReference type="NCBIfam" id="TIGR03725">
    <property type="entry name" value="T6A_YeaZ"/>
    <property type="match status" value="1"/>
</dbReference>